<accession>A0A075R6L1</accession>
<feature type="compositionally biased region" description="Polar residues" evidence="5">
    <location>
        <begin position="30"/>
        <end position="65"/>
    </location>
</feature>
<evidence type="ECO:0000259" key="7">
    <source>
        <dbReference type="PROSITE" id="PS50983"/>
    </source>
</evidence>
<dbReference type="EMBL" id="CP007806">
    <property type="protein sequence ID" value="AIG27101.1"/>
    <property type="molecule type" value="Genomic_DNA"/>
</dbReference>
<keyword evidence="9" id="KW-1185">Reference proteome</keyword>
<dbReference type="KEGG" id="blr:BRLA_c027820"/>
<organism evidence="8 9">
    <name type="scientific">Brevibacillus laterosporus LMG 15441</name>
    <dbReference type="NCBI Taxonomy" id="1042163"/>
    <lineage>
        <taxon>Bacteria</taxon>
        <taxon>Bacillati</taxon>
        <taxon>Bacillota</taxon>
        <taxon>Bacilli</taxon>
        <taxon>Bacillales</taxon>
        <taxon>Paenibacillaceae</taxon>
        <taxon>Brevibacillus</taxon>
    </lineage>
</organism>
<evidence type="ECO:0000256" key="3">
    <source>
        <dbReference type="ARBA" id="ARBA00022448"/>
    </source>
</evidence>
<dbReference type="Proteomes" id="UP000005850">
    <property type="component" value="Chromosome"/>
</dbReference>
<dbReference type="eggNOG" id="COG0614">
    <property type="taxonomic scope" value="Bacteria"/>
</dbReference>
<dbReference type="AlphaFoldDB" id="A0A075R6L1"/>
<keyword evidence="3" id="KW-0813">Transport</keyword>
<protein>
    <submittedName>
        <fullName evidence="8">Iron(III)-hydroxamate-binding protein YxeB</fullName>
    </submittedName>
</protein>
<feature type="domain" description="Fe/B12 periplasmic-binding" evidence="7">
    <location>
        <begin position="84"/>
        <end position="341"/>
    </location>
</feature>
<name>A0A075R6L1_BRELA</name>
<evidence type="ECO:0000256" key="4">
    <source>
        <dbReference type="ARBA" id="ARBA00022729"/>
    </source>
</evidence>
<comment type="similarity">
    <text evidence="2">Belongs to the bacterial solute-binding protein 8 family.</text>
</comment>
<proteinExistence type="inferred from homology"/>
<dbReference type="PANTHER" id="PTHR30532:SF26">
    <property type="entry name" value="IRON(3+)-HYDROXAMATE-BINDING PROTEIN FHUD"/>
    <property type="match status" value="1"/>
</dbReference>
<dbReference type="HOGENOM" id="CLU_038034_0_1_9"/>
<feature type="region of interest" description="Disordered" evidence="5">
    <location>
        <begin position="26"/>
        <end position="65"/>
    </location>
</feature>
<evidence type="ECO:0000313" key="9">
    <source>
        <dbReference type="Proteomes" id="UP000005850"/>
    </source>
</evidence>
<dbReference type="GO" id="GO:0030288">
    <property type="term" value="C:outer membrane-bounded periplasmic space"/>
    <property type="evidence" value="ECO:0007669"/>
    <property type="project" value="TreeGrafter"/>
</dbReference>
<dbReference type="GO" id="GO:1901678">
    <property type="term" value="P:iron coordination entity transport"/>
    <property type="evidence" value="ECO:0007669"/>
    <property type="project" value="UniProtKB-ARBA"/>
</dbReference>
<evidence type="ECO:0000256" key="6">
    <source>
        <dbReference type="SAM" id="SignalP"/>
    </source>
</evidence>
<feature type="chain" id="PRO_5039474858" evidence="6">
    <location>
        <begin position="23"/>
        <end position="341"/>
    </location>
</feature>
<comment type="subcellular location">
    <subcellularLocation>
        <location evidence="1">Cell envelope</location>
    </subcellularLocation>
</comment>
<reference evidence="8 9" key="1">
    <citation type="journal article" date="2011" name="J. Bacteriol.">
        <title>Genome sequence of Brevibacillus laterosporus LMG 15441, a pathogen of invertebrates.</title>
        <authorList>
            <person name="Djukic M."/>
            <person name="Poehlein A."/>
            <person name="Thurmer A."/>
            <person name="Daniel R."/>
        </authorList>
    </citation>
    <scope>NUCLEOTIDE SEQUENCE [LARGE SCALE GENOMIC DNA]</scope>
    <source>
        <strain evidence="8 9">LMG 15441</strain>
    </source>
</reference>
<sequence length="341" mass="37822">MIQVRKNIVNLCMIAMIGAVVAGCGGPSEAQKSSTEQHSTQINQTNTPPTSSDVTKQDTRGTTVSTRKFTDYKGHSVDIPVEPQRIIYHGETLSDLLALQINAVGTSSEFFSNTVYEDKVKQHTVDVGFPINLEQALGLEPDLIILASTDEKEYAQLSKIAPTVMFDTFAPLDERITLLGSIVGKEQQAKEWLADYHAKADKMWDELHKNGLGNDETASVFTYYPGNRLFVMASTGLSQVLYQPNGFRPTAPIQEILNNNTGFKEISMELLPKYAGDRIFILTPIADEAKRSTEDLLQSAMWKELPAVKQGHVYSLDIVKSGSDALTREWLVEKLPKLLKK</sequence>
<gene>
    <name evidence="8" type="primary">yxeB_4</name>
    <name evidence="8" type="ORF">BRLA_c027820</name>
</gene>
<dbReference type="STRING" id="1042163.BRLA_c027820"/>
<dbReference type="InterPro" id="IPR002491">
    <property type="entry name" value="ABC_transptr_periplasmic_BD"/>
</dbReference>
<dbReference type="PROSITE" id="PS50983">
    <property type="entry name" value="FE_B12_PBP"/>
    <property type="match status" value="1"/>
</dbReference>
<dbReference type="InterPro" id="IPR051313">
    <property type="entry name" value="Bact_iron-sidero_bind"/>
</dbReference>
<evidence type="ECO:0000313" key="8">
    <source>
        <dbReference type="EMBL" id="AIG27101.1"/>
    </source>
</evidence>
<dbReference type="SUPFAM" id="SSF53807">
    <property type="entry name" value="Helical backbone' metal receptor"/>
    <property type="match status" value="1"/>
</dbReference>
<dbReference type="PANTHER" id="PTHR30532">
    <property type="entry name" value="IRON III DICITRATE-BINDING PERIPLASMIC PROTEIN"/>
    <property type="match status" value="1"/>
</dbReference>
<dbReference type="Pfam" id="PF01497">
    <property type="entry name" value="Peripla_BP_2"/>
    <property type="match status" value="1"/>
</dbReference>
<dbReference type="RefSeq" id="WP_003336054.1">
    <property type="nucleotide sequence ID" value="NZ_CP007806.1"/>
</dbReference>
<evidence type="ECO:0000256" key="5">
    <source>
        <dbReference type="SAM" id="MobiDB-lite"/>
    </source>
</evidence>
<keyword evidence="4 6" id="KW-0732">Signal</keyword>
<dbReference type="PROSITE" id="PS51257">
    <property type="entry name" value="PROKAR_LIPOPROTEIN"/>
    <property type="match status" value="1"/>
</dbReference>
<feature type="signal peptide" evidence="6">
    <location>
        <begin position="1"/>
        <end position="22"/>
    </location>
</feature>
<dbReference type="Gene3D" id="3.40.50.1980">
    <property type="entry name" value="Nitrogenase molybdenum iron protein domain"/>
    <property type="match status" value="2"/>
</dbReference>
<evidence type="ECO:0000256" key="1">
    <source>
        <dbReference type="ARBA" id="ARBA00004196"/>
    </source>
</evidence>
<evidence type="ECO:0000256" key="2">
    <source>
        <dbReference type="ARBA" id="ARBA00008814"/>
    </source>
</evidence>